<dbReference type="InterPro" id="IPR051257">
    <property type="entry name" value="Diverse_CBS-Domain"/>
</dbReference>
<keyword evidence="1 2" id="KW-0129">CBS domain</keyword>
<dbReference type="SMART" id="SM00116">
    <property type="entry name" value="CBS"/>
    <property type="match status" value="2"/>
</dbReference>
<gene>
    <name evidence="4" type="ORF">H663_012960</name>
</gene>
<evidence type="ECO:0000256" key="1">
    <source>
        <dbReference type="ARBA" id="ARBA00023122"/>
    </source>
</evidence>
<feature type="domain" description="CBS" evidence="3">
    <location>
        <begin position="7"/>
        <end position="67"/>
    </location>
</feature>
<dbReference type="PANTHER" id="PTHR43080">
    <property type="entry name" value="CBS DOMAIN-CONTAINING PROTEIN CBSX3, MITOCHONDRIAL"/>
    <property type="match status" value="1"/>
</dbReference>
<name>A0A2T7UCC6_9BURK</name>
<feature type="domain" description="CBS" evidence="3">
    <location>
        <begin position="74"/>
        <end position="131"/>
    </location>
</feature>
<comment type="caution">
    <text evidence="4">The sequence shown here is derived from an EMBL/GenBank/DDBJ whole genome shotgun (WGS) entry which is preliminary data.</text>
</comment>
<dbReference type="STRING" id="1293045.H663_11045"/>
<dbReference type="AlphaFoldDB" id="A0A2T7UCC6"/>
<evidence type="ECO:0000259" key="3">
    <source>
        <dbReference type="PROSITE" id="PS51371"/>
    </source>
</evidence>
<dbReference type="OrthoDB" id="9794094at2"/>
<evidence type="ECO:0000313" key="4">
    <source>
        <dbReference type="EMBL" id="PVE42278.1"/>
    </source>
</evidence>
<dbReference type="InterPro" id="IPR046342">
    <property type="entry name" value="CBS_dom_sf"/>
</dbReference>
<organism evidence="4 5">
    <name type="scientific">Limnohabitans planktonicus II-D5</name>
    <dbReference type="NCBI Taxonomy" id="1293045"/>
    <lineage>
        <taxon>Bacteria</taxon>
        <taxon>Pseudomonadati</taxon>
        <taxon>Pseudomonadota</taxon>
        <taxon>Betaproteobacteria</taxon>
        <taxon>Burkholderiales</taxon>
        <taxon>Comamonadaceae</taxon>
        <taxon>Limnohabitans</taxon>
    </lineage>
</organism>
<dbReference type="PROSITE" id="PS51371">
    <property type="entry name" value="CBS"/>
    <property type="match status" value="2"/>
</dbReference>
<evidence type="ECO:0000313" key="5">
    <source>
        <dbReference type="Proteomes" id="UP000037507"/>
    </source>
</evidence>
<evidence type="ECO:0000256" key="2">
    <source>
        <dbReference type="PROSITE-ProRule" id="PRU00703"/>
    </source>
</evidence>
<proteinExistence type="predicted"/>
<protein>
    <submittedName>
        <fullName evidence="4">CBS domain-containing protein</fullName>
    </submittedName>
</protein>
<dbReference type="Gene3D" id="3.10.580.10">
    <property type="entry name" value="CBS-domain"/>
    <property type="match status" value="1"/>
</dbReference>
<accession>A0A2T7UCC6</accession>
<dbReference type="Proteomes" id="UP000037507">
    <property type="component" value="Unassembled WGS sequence"/>
</dbReference>
<reference evidence="4" key="1">
    <citation type="submission" date="2017-04" db="EMBL/GenBank/DDBJ databases">
        <title>Unexpected and diverse lifestyles within the genus Limnohabitans.</title>
        <authorList>
            <person name="Kasalicky V."/>
            <person name="Mehrshad M."/>
            <person name="Andrei S.-A."/>
            <person name="Salcher M."/>
            <person name="Kratochvilova H."/>
            <person name="Simek K."/>
            <person name="Ghai R."/>
        </authorList>
    </citation>
    <scope>NUCLEOTIDE SEQUENCE [LARGE SCALE GENOMIC DNA]</scope>
    <source>
        <strain evidence="4">II-D5</strain>
    </source>
</reference>
<dbReference type="Pfam" id="PF00571">
    <property type="entry name" value="CBS"/>
    <property type="match status" value="2"/>
</dbReference>
<dbReference type="RefSeq" id="WP_053172969.1">
    <property type="nucleotide sequence ID" value="NZ_LFYT02000016.1"/>
</dbReference>
<dbReference type="SUPFAM" id="SSF54631">
    <property type="entry name" value="CBS-domain pair"/>
    <property type="match status" value="1"/>
</dbReference>
<sequence>MNLSSLCQRDILSVSSEASVQKAAELMRVNHVGALALTDPEDPARVVGVVTDRDLVVNLLAQGRLPGELPVGAYSHAQLIGVPGSATVHEAIAAMHKHGVRRVFVTEPNGRLLGLLSLDDVLKTLAEDLSGLSQALRMGIDLENTRTSPMFNPNELGGNMYLAQHEP</sequence>
<dbReference type="EMBL" id="LFYT02000016">
    <property type="protein sequence ID" value="PVE42278.1"/>
    <property type="molecule type" value="Genomic_DNA"/>
</dbReference>
<keyword evidence="5" id="KW-1185">Reference proteome</keyword>
<dbReference type="PANTHER" id="PTHR43080:SF2">
    <property type="entry name" value="CBS DOMAIN-CONTAINING PROTEIN"/>
    <property type="match status" value="1"/>
</dbReference>
<dbReference type="InterPro" id="IPR000644">
    <property type="entry name" value="CBS_dom"/>
</dbReference>